<evidence type="ECO:0008006" key="6">
    <source>
        <dbReference type="Google" id="ProtNLM"/>
    </source>
</evidence>
<evidence type="ECO:0000313" key="4">
    <source>
        <dbReference type="Proteomes" id="UP000051401"/>
    </source>
</evidence>
<keyword evidence="1" id="KW-0732">Signal</keyword>
<dbReference type="Proteomes" id="UP000051401">
    <property type="component" value="Unassembled WGS sequence"/>
</dbReference>
<dbReference type="PATRIC" id="fig|540747.5.peg.5878"/>
<dbReference type="KEGG" id="rid:RIdsm_03392"/>
<dbReference type="Proteomes" id="UP000325785">
    <property type="component" value="Chromosome"/>
</dbReference>
<dbReference type="STRING" id="540747.SAMN04488031_108204"/>
<feature type="chain" id="PRO_5010437436" description="Lipoprotein" evidence="1">
    <location>
        <begin position="24"/>
        <end position="164"/>
    </location>
</feature>
<dbReference type="OrthoDB" id="996425at2"/>
<evidence type="ECO:0000313" key="5">
    <source>
        <dbReference type="Proteomes" id="UP000325785"/>
    </source>
</evidence>
<reference evidence="2 4" key="1">
    <citation type="submission" date="2015-04" db="EMBL/GenBank/DDBJ databases">
        <title>The draft genome sequence of Roseovarius indicus B108T.</title>
        <authorList>
            <person name="Li G."/>
            <person name="Lai Q."/>
            <person name="Shao Z."/>
            <person name="Yan P."/>
        </authorList>
    </citation>
    <scope>NUCLEOTIDE SEQUENCE [LARGE SCALE GENOMIC DNA]</scope>
    <source>
        <strain evidence="2 4">B108</strain>
    </source>
</reference>
<evidence type="ECO:0000313" key="2">
    <source>
        <dbReference type="EMBL" id="KRS17197.1"/>
    </source>
</evidence>
<evidence type="ECO:0000313" key="3">
    <source>
        <dbReference type="EMBL" id="QEW27576.1"/>
    </source>
</evidence>
<evidence type="ECO:0000256" key="1">
    <source>
        <dbReference type="SAM" id="SignalP"/>
    </source>
</evidence>
<keyword evidence="4" id="KW-1185">Reference proteome</keyword>
<protein>
    <recommendedName>
        <fullName evidence="6">Lipoprotein</fullName>
    </recommendedName>
</protein>
<reference evidence="3 5" key="2">
    <citation type="submission" date="2018-08" db="EMBL/GenBank/DDBJ databases">
        <title>Genetic Globetrotter - A new plasmid hitch-hiking vast phylogenetic and geographic distances.</title>
        <authorList>
            <person name="Vollmers J."/>
            <person name="Petersen J."/>
        </authorList>
    </citation>
    <scope>NUCLEOTIDE SEQUENCE [LARGE SCALE GENOMIC DNA]</scope>
    <source>
        <strain evidence="3 5">DSM 26383</strain>
    </source>
</reference>
<dbReference type="EMBL" id="LAXI01000008">
    <property type="protein sequence ID" value="KRS17197.1"/>
    <property type="molecule type" value="Genomic_DNA"/>
</dbReference>
<feature type="signal peptide" evidence="1">
    <location>
        <begin position="1"/>
        <end position="23"/>
    </location>
</feature>
<dbReference type="AlphaFoldDB" id="A0A0T5P832"/>
<accession>A0A0T5P832</accession>
<gene>
    <name evidence="3" type="ORF">RIdsm_03392</name>
    <name evidence="2" type="ORF">XM52_14060</name>
</gene>
<name>A0A0T5P832_9RHOB</name>
<dbReference type="RefSeq" id="WP_057816779.1">
    <property type="nucleotide sequence ID" value="NZ_CP031598.1"/>
</dbReference>
<proteinExistence type="predicted"/>
<sequence length="164" mass="17674">MTRCAAALSLACGALLWGAAASADSLTYHNDRFDVQGRLPVNFVAGPAPQNGDGREFSSPDDSGTISIYGSYNTTDSIAAYREQTRAFHENDGAEIAYEDGQQDWFVLSGSDGETVFYLRVEQGKSCDGDVVLGHWLIEYSEADRVVYDPRVGGMAEGLRVGSC</sequence>
<organism evidence="2 4">
    <name type="scientific">Roseovarius indicus</name>
    <dbReference type="NCBI Taxonomy" id="540747"/>
    <lineage>
        <taxon>Bacteria</taxon>
        <taxon>Pseudomonadati</taxon>
        <taxon>Pseudomonadota</taxon>
        <taxon>Alphaproteobacteria</taxon>
        <taxon>Rhodobacterales</taxon>
        <taxon>Roseobacteraceae</taxon>
        <taxon>Roseovarius</taxon>
    </lineage>
</organism>
<dbReference type="EMBL" id="CP031598">
    <property type="protein sequence ID" value="QEW27576.1"/>
    <property type="molecule type" value="Genomic_DNA"/>
</dbReference>